<proteinExistence type="predicted"/>
<reference evidence="2 3" key="1">
    <citation type="submission" date="2018-06" db="EMBL/GenBank/DDBJ databases">
        <title>Genomic Encyclopedia of Type Strains, Phase IV (KMG-IV): sequencing the most valuable type-strain genomes for metagenomic binning, comparative biology and taxonomic classification.</title>
        <authorList>
            <person name="Goeker M."/>
        </authorList>
    </citation>
    <scope>NUCLEOTIDE SEQUENCE [LARGE SCALE GENOMIC DNA]</scope>
    <source>
        <strain evidence="2 3">DSM 45521</strain>
    </source>
</reference>
<feature type="region of interest" description="Disordered" evidence="1">
    <location>
        <begin position="185"/>
        <end position="230"/>
    </location>
</feature>
<dbReference type="AlphaFoldDB" id="A0A318RF81"/>
<feature type="compositionally biased region" description="Basic and acidic residues" evidence="1">
    <location>
        <begin position="214"/>
        <end position="223"/>
    </location>
</feature>
<keyword evidence="3" id="KW-1185">Reference proteome</keyword>
<feature type="region of interest" description="Disordered" evidence="1">
    <location>
        <begin position="1"/>
        <end position="36"/>
    </location>
</feature>
<name>A0A318RF81_WILLI</name>
<dbReference type="Proteomes" id="UP000247591">
    <property type="component" value="Unassembled WGS sequence"/>
</dbReference>
<evidence type="ECO:0000313" key="3">
    <source>
        <dbReference type="Proteomes" id="UP000247591"/>
    </source>
</evidence>
<gene>
    <name evidence="2" type="ORF">DFR67_11069</name>
</gene>
<feature type="compositionally biased region" description="Basic and acidic residues" evidence="1">
    <location>
        <begin position="185"/>
        <end position="201"/>
    </location>
</feature>
<sequence length="274" mass="28054">MHILNGRGTAPAQHGSRVRTVPVHGDPAQTHPEDTGERCLHHAGVGARMGGGIASDGGHPGAAIGPDREYEQGGQPGRQVVGDVIESGAGPAEPEVAVASVADHRVEGVGHAIAQQSRHAGDRTPEQGCHGSIGGVLRDGLDGRPRHPRAVQACRVAPTQTRDEGTRGFDLVCCQGVTESLTDRCERGATEGDPGRNRGGHDAAAAAQVTGTDRAADADRGENHSGPAGVAVHPVFQVPGGHPHPRDGMQSHGITEPAVQQITGGHTCGSRPCN</sequence>
<organism evidence="2 3">
    <name type="scientific">Williamsia limnetica</name>
    <dbReference type="NCBI Taxonomy" id="882452"/>
    <lineage>
        <taxon>Bacteria</taxon>
        <taxon>Bacillati</taxon>
        <taxon>Actinomycetota</taxon>
        <taxon>Actinomycetes</taxon>
        <taxon>Mycobacteriales</taxon>
        <taxon>Nocardiaceae</taxon>
        <taxon>Williamsia</taxon>
    </lineage>
</organism>
<evidence type="ECO:0000256" key="1">
    <source>
        <dbReference type="SAM" id="MobiDB-lite"/>
    </source>
</evidence>
<dbReference type="EMBL" id="QJSP01000010">
    <property type="protein sequence ID" value="PYE15408.1"/>
    <property type="molecule type" value="Genomic_DNA"/>
</dbReference>
<accession>A0A318RF81</accession>
<comment type="caution">
    <text evidence="2">The sequence shown here is derived from an EMBL/GenBank/DDBJ whole genome shotgun (WGS) entry which is preliminary data.</text>
</comment>
<evidence type="ECO:0000313" key="2">
    <source>
        <dbReference type="EMBL" id="PYE15408.1"/>
    </source>
</evidence>
<protein>
    <submittedName>
        <fullName evidence="2">Uncharacterized protein</fullName>
    </submittedName>
</protein>